<dbReference type="AlphaFoldDB" id="A0A135V258"/>
<evidence type="ECO:0000313" key="2">
    <source>
        <dbReference type="Proteomes" id="UP000070121"/>
    </source>
</evidence>
<dbReference type="EMBL" id="JFFI01000607">
    <property type="protein sequence ID" value="KXH66740.1"/>
    <property type="molecule type" value="Genomic_DNA"/>
</dbReference>
<gene>
    <name evidence="1" type="ORF">CSAL01_10451</name>
</gene>
<name>A0A135V258_9PEZI</name>
<accession>A0A135V258</accession>
<sequence>MTSARTPRHAVCGTAQPISRTRRHAELDAARPAPAPPDAWHSLYCEDGKFQGLDMVLAMISSKAKTCAMPFLLEACLGAQRVFPLVSCVLVQASVGENGEGIGCGTHRIDSPQELQDALILIMRTDSARKTSRRRLLSLSLGLA</sequence>
<proteinExistence type="predicted"/>
<keyword evidence="2" id="KW-1185">Reference proteome</keyword>
<comment type="caution">
    <text evidence="1">The sequence shown here is derived from an EMBL/GenBank/DDBJ whole genome shotgun (WGS) entry which is preliminary data.</text>
</comment>
<evidence type="ECO:0000313" key="1">
    <source>
        <dbReference type="EMBL" id="KXH66740.1"/>
    </source>
</evidence>
<protein>
    <submittedName>
        <fullName evidence="1">Uncharacterized protein</fullName>
    </submittedName>
</protein>
<reference evidence="1 2" key="1">
    <citation type="submission" date="2014-02" db="EMBL/GenBank/DDBJ databases">
        <title>The genome sequence of Colletotrichum salicis CBS 607.94.</title>
        <authorList>
            <person name="Baroncelli R."/>
            <person name="Thon M.R."/>
        </authorList>
    </citation>
    <scope>NUCLEOTIDE SEQUENCE [LARGE SCALE GENOMIC DNA]</scope>
    <source>
        <strain evidence="1 2">CBS 607.94</strain>
    </source>
</reference>
<organism evidence="1 2">
    <name type="scientific">Colletotrichum salicis</name>
    <dbReference type="NCBI Taxonomy" id="1209931"/>
    <lineage>
        <taxon>Eukaryota</taxon>
        <taxon>Fungi</taxon>
        <taxon>Dikarya</taxon>
        <taxon>Ascomycota</taxon>
        <taxon>Pezizomycotina</taxon>
        <taxon>Sordariomycetes</taxon>
        <taxon>Hypocreomycetidae</taxon>
        <taxon>Glomerellales</taxon>
        <taxon>Glomerellaceae</taxon>
        <taxon>Colletotrichum</taxon>
        <taxon>Colletotrichum acutatum species complex</taxon>
    </lineage>
</organism>
<dbReference type="Proteomes" id="UP000070121">
    <property type="component" value="Unassembled WGS sequence"/>
</dbReference>